<keyword evidence="4 6" id="KW-0804">Transcription</keyword>
<comment type="subcellular location">
    <subcellularLocation>
        <location evidence="1 6">Nucleus</location>
    </subcellularLocation>
</comment>
<dbReference type="PANTHER" id="PTHR13381">
    <property type="entry name" value="RNA POLYMERASE II HOLOENZYME COMPONENT SRB7"/>
    <property type="match status" value="1"/>
</dbReference>
<keyword evidence="7" id="KW-0175">Coiled coil</keyword>
<name>A0A482XSE9_LAOST</name>
<dbReference type="AlphaFoldDB" id="A0A482XSE9"/>
<evidence type="ECO:0000256" key="3">
    <source>
        <dbReference type="ARBA" id="ARBA00023159"/>
    </source>
</evidence>
<dbReference type="InterPro" id="IPR021384">
    <property type="entry name" value="Mediator_Med21"/>
</dbReference>
<dbReference type="Gene3D" id="6.10.280.10">
    <property type="entry name" value="Mediator complex, subunit Med21"/>
    <property type="match status" value="1"/>
</dbReference>
<evidence type="ECO:0000256" key="1">
    <source>
        <dbReference type="ARBA" id="ARBA00004123"/>
    </source>
</evidence>
<evidence type="ECO:0000256" key="4">
    <source>
        <dbReference type="ARBA" id="ARBA00023163"/>
    </source>
</evidence>
<dbReference type="SMR" id="A0A482XSE9"/>
<comment type="subunit">
    <text evidence="6">Component of the Mediator complex.</text>
</comment>
<dbReference type="OrthoDB" id="526653at2759"/>
<dbReference type="GO" id="GO:0016592">
    <property type="term" value="C:mediator complex"/>
    <property type="evidence" value="ECO:0007669"/>
    <property type="project" value="UniProtKB-UniRule"/>
</dbReference>
<dbReference type="InParanoid" id="A0A482XSE9"/>
<evidence type="ECO:0000313" key="8">
    <source>
        <dbReference type="EMBL" id="RZF47861.1"/>
    </source>
</evidence>
<organism evidence="8 9">
    <name type="scientific">Laodelphax striatellus</name>
    <name type="common">Small brown planthopper</name>
    <name type="synonym">Delphax striatella</name>
    <dbReference type="NCBI Taxonomy" id="195883"/>
    <lineage>
        <taxon>Eukaryota</taxon>
        <taxon>Metazoa</taxon>
        <taxon>Ecdysozoa</taxon>
        <taxon>Arthropoda</taxon>
        <taxon>Hexapoda</taxon>
        <taxon>Insecta</taxon>
        <taxon>Pterygota</taxon>
        <taxon>Neoptera</taxon>
        <taxon>Paraneoptera</taxon>
        <taxon>Hemiptera</taxon>
        <taxon>Auchenorrhyncha</taxon>
        <taxon>Fulgoroidea</taxon>
        <taxon>Delphacidae</taxon>
        <taxon>Criomorphinae</taxon>
        <taxon>Laodelphax</taxon>
    </lineage>
</organism>
<dbReference type="STRING" id="195883.A0A482XSE9"/>
<keyword evidence="5 6" id="KW-0539">Nucleus</keyword>
<keyword evidence="3 6" id="KW-0010">Activator</keyword>
<comment type="caution">
    <text evidence="8">The sequence shown here is derived from an EMBL/GenBank/DDBJ whole genome shotgun (WGS) entry which is preliminary data.</text>
</comment>
<keyword evidence="9" id="KW-1185">Reference proteome</keyword>
<evidence type="ECO:0000256" key="6">
    <source>
        <dbReference type="RuleBase" id="RU366036"/>
    </source>
</evidence>
<dbReference type="InterPro" id="IPR037212">
    <property type="entry name" value="Med7/Med21-like"/>
</dbReference>
<feature type="coiled-coil region" evidence="7">
    <location>
        <begin position="118"/>
        <end position="145"/>
    </location>
</feature>
<evidence type="ECO:0000313" key="9">
    <source>
        <dbReference type="Proteomes" id="UP000291343"/>
    </source>
</evidence>
<comment type="similarity">
    <text evidence="6">Belongs to the Mediator complex subunit 21 family.</text>
</comment>
<dbReference type="EMBL" id="QKKF02003048">
    <property type="protein sequence ID" value="RZF47861.1"/>
    <property type="molecule type" value="Genomic_DNA"/>
</dbReference>
<comment type="function">
    <text evidence="6">Component of the Mediator complex, a coactivator involved in the regulated transcription of nearly all RNA polymerase II-dependent genes. Mediator functions as a bridge to convey information from gene-specific regulatory proteins to the basal RNA polymerase II transcription machinery. Mediator is recruited to promoters by direct interactions with regulatory proteins and serves as a scaffold for the assembly of a functional preinitiation complex with RNA polymerase II and the general transcription factors.</text>
</comment>
<dbReference type="Pfam" id="PF11221">
    <property type="entry name" value="Med21"/>
    <property type="match status" value="1"/>
</dbReference>
<dbReference type="PANTHER" id="PTHR13381:SF0">
    <property type="entry name" value="MEDIATOR OF RNA POLYMERASE II TRANSCRIPTION SUBUNIT 21"/>
    <property type="match status" value="1"/>
</dbReference>
<dbReference type="Proteomes" id="UP000291343">
    <property type="component" value="Unassembled WGS sequence"/>
</dbReference>
<sequence length="164" mass="18649">MSDRITQLQDLVSRLSCSFSESLAVIGQFSKPQKFPEMEELKRLRAEKRLLRSELKRRKQVVSDLPINRGQKVLESGQPVNYAAKFAKVIVELSAHIDTIVDTLPDPSLSTDFQARSLEILQEENEEAAEKLDKLLSTGERLLKKIREARSYLANGYLEAMTTK</sequence>
<evidence type="ECO:0000256" key="5">
    <source>
        <dbReference type="ARBA" id="ARBA00023242"/>
    </source>
</evidence>
<evidence type="ECO:0000256" key="7">
    <source>
        <dbReference type="SAM" id="Coils"/>
    </source>
</evidence>
<proteinExistence type="inferred from homology"/>
<accession>A0A482XSE9</accession>
<dbReference type="GO" id="GO:0003712">
    <property type="term" value="F:transcription coregulator activity"/>
    <property type="evidence" value="ECO:0007669"/>
    <property type="project" value="TreeGrafter"/>
</dbReference>
<evidence type="ECO:0000256" key="2">
    <source>
        <dbReference type="ARBA" id="ARBA00023015"/>
    </source>
</evidence>
<protein>
    <recommendedName>
        <fullName evidence="6">Mediator of RNA polymerase II transcription subunit 21</fullName>
    </recommendedName>
</protein>
<keyword evidence="2 6" id="KW-0805">Transcription regulation</keyword>
<gene>
    <name evidence="8" type="ORF">LSTR_LSTR010651</name>
</gene>
<dbReference type="GO" id="GO:0006357">
    <property type="term" value="P:regulation of transcription by RNA polymerase II"/>
    <property type="evidence" value="ECO:0007669"/>
    <property type="project" value="TreeGrafter"/>
</dbReference>
<dbReference type="SUPFAM" id="SSF140718">
    <property type="entry name" value="Mediator hinge subcomplex-like"/>
    <property type="match status" value="1"/>
</dbReference>
<reference evidence="8 9" key="1">
    <citation type="journal article" date="2017" name="Gigascience">
        <title>Genome sequence of the small brown planthopper, Laodelphax striatellus.</title>
        <authorList>
            <person name="Zhu J."/>
            <person name="Jiang F."/>
            <person name="Wang X."/>
            <person name="Yang P."/>
            <person name="Bao Y."/>
            <person name="Zhao W."/>
            <person name="Wang W."/>
            <person name="Lu H."/>
            <person name="Wang Q."/>
            <person name="Cui N."/>
            <person name="Li J."/>
            <person name="Chen X."/>
            <person name="Luo L."/>
            <person name="Yu J."/>
            <person name="Kang L."/>
            <person name="Cui F."/>
        </authorList>
    </citation>
    <scope>NUCLEOTIDE SEQUENCE [LARGE SCALE GENOMIC DNA]</scope>
    <source>
        <strain evidence="8">Lst14</strain>
    </source>
</reference>